<accession>A0A6A6VET5</accession>
<feature type="region of interest" description="Disordered" evidence="1">
    <location>
        <begin position="292"/>
        <end position="315"/>
    </location>
</feature>
<feature type="compositionally biased region" description="Polar residues" evidence="1">
    <location>
        <begin position="298"/>
        <end position="315"/>
    </location>
</feature>
<evidence type="ECO:0000313" key="2">
    <source>
        <dbReference type="EMBL" id="KAF2748224.1"/>
    </source>
</evidence>
<protein>
    <recommendedName>
        <fullName evidence="4">Cyclin-L2</fullName>
    </recommendedName>
</protein>
<dbReference type="InterPro" id="IPR036915">
    <property type="entry name" value="Cyclin-like_sf"/>
</dbReference>
<gene>
    <name evidence="2" type="ORF">M011DRAFT_401537</name>
</gene>
<dbReference type="SUPFAM" id="SSF47954">
    <property type="entry name" value="Cyclin-like"/>
    <property type="match status" value="2"/>
</dbReference>
<name>A0A6A6VET5_9PLEO</name>
<evidence type="ECO:0008006" key="4">
    <source>
        <dbReference type="Google" id="ProtNLM"/>
    </source>
</evidence>
<dbReference type="OrthoDB" id="10264655at2759"/>
<evidence type="ECO:0000313" key="3">
    <source>
        <dbReference type="Proteomes" id="UP000799440"/>
    </source>
</evidence>
<dbReference type="PANTHER" id="PTHR10026">
    <property type="entry name" value="CYCLIN"/>
    <property type="match status" value="1"/>
</dbReference>
<dbReference type="AlphaFoldDB" id="A0A6A6VET5"/>
<sequence>MEFSPLANPLATVAQLETSNSQFDGLPADLEKSIRFAGARLTQAAGILLRLPQEVIAQAILIFMRYWLGPEAGSLHHDPADVVSAASIYLAAKTSAYQKSARSVINVYAFLDSIPTTYTDLSQLPEGVPYVSESTYTTRKRRLFSVEVEVLESIGFQITFTLPYTLCFTYLQALDAFTYPRGQHLARRAMAHLNTGLLSPQFLYLTHQPHALAVAAIYLAAREVGVKLPGVEWWEVFDVDREELGFLVVGFLSVGTFAAEEKKYWGTRKVPMTVAELDEELDVRRVSSGNASLEVDAPQNSSTGVSQSGSPVGEC</sequence>
<proteinExistence type="predicted"/>
<dbReference type="InterPro" id="IPR043198">
    <property type="entry name" value="Cyclin/Ssn8"/>
</dbReference>
<dbReference type="Proteomes" id="UP000799440">
    <property type="component" value="Unassembled WGS sequence"/>
</dbReference>
<organism evidence="2 3">
    <name type="scientific">Sporormia fimetaria CBS 119925</name>
    <dbReference type="NCBI Taxonomy" id="1340428"/>
    <lineage>
        <taxon>Eukaryota</taxon>
        <taxon>Fungi</taxon>
        <taxon>Dikarya</taxon>
        <taxon>Ascomycota</taxon>
        <taxon>Pezizomycotina</taxon>
        <taxon>Dothideomycetes</taxon>
        <taxon>Pleosporomycetidae</taxon>
        <taxon>Pleosporales</taxon>
        <taxon>Sporormiaceae</taxon>
        <taxon>Sporormia</taxon>
    </lineage>
</organism>
<dbReference type="EMBL" id="MU006570">
    <property type="protein sequence ID" value="KAF2748224.1"/>
    <property type="molecule type" value="Genomic_DNA"/>
</dbReference>
<evidence type="ECO:0000256" key="1">
    <source>
        <dbReference type="SAM" id="MobiDB-lite"/>
    </source>
</evidence>
<dbReference type="Gene3D" id="1.10.472.10">
    <property type="entry name" value="Cyclin-like"/>
    <property type="match status" value="2"/>
</dbReference>
<reference evidence="2" key="1">
    <citation type="journal article" date="2020" name="Stud. Mycol.">
        <title>101 Dothideomycetes genomes: a test case for predicting lifestyles and emergence of pathogens.</title>
        <authorList>
            <person name="Haridas S."/>
            <person name="Albert R."/>
            <person name="Binder M."/>
            <person name="Bloem J."/>
            <person name="Labutti K."/>
            <person name="Salamov A."/>
            <person name="Andreopoulos B."/>
            <person name="Baker S."/>
            <person name="Barry K."/>
            <person name="Bills G."/>
            <person name="Bluhm B."/>
            <person name="Cannon C."/>
            <person name="Castanera R."/>
            <person name="Culley D."/>
            <person name="Daum C."/>
            <person name="Ezra D."/>
            <person name="Gonzalez J."/>
            <person name="Henrissat B."/>
            <person name="Kuo A."/>
            <person name="Liang C."/>
            <person name="Lipzen A."/>
            <person name="Lutzoni F."/>
            <person name="Magnuson J."/>
            <person name="Mondo S."/>
            <person name="Nolan M."/>
            <person name="Ohm R."/>
            <person name="Pangilinan J."/>
            <person name="Park H.-J."/>
            <person name="Ramirez L."/>
            <person name="Alfaro M."/>
            <person name="Sun H."/>
            <person name="Tritt A."/>
            <person name="Yoshinaga Y."/>
            <person name="Zwiers L.-H."/>
            <person name="Turgeon B."/>
            <person name="Goodwin S."/>
            <person name="Spatafora J."/>
            <person name="Crous P."/>
            <person name="Grigoriev I."/>
        </authorList>
    </citation>
    <scope>NUCLEOTIDE SEQUENCE</scope>
    <source>
        <strain evidence="2">CBS 119925</strain>
    </source>
</reference>
<keyword evidence="3" id="KW-1185">Reference proteome</keyword>
<dbReference type="GO" id="GO:0016538">
    <property type="term" value="F:cyclin-dependent protein serine/threonine kinase regulator activity"/>
    <property type="evidence" value="ECO:0007669"/>
    <property type="project" value="InterPro"/>
</dbReference>
<dbReference type="GO" id="GO:0006357">
    <property type="term" value="P:regulation of transcription by RNA polymerase II"/>
    <property type="evidence" value="ECO:0007669"/>
    <property type="project" value="InterPro"/>
</dbReference>